<evidence type="ECO:0000256" key="1">
    <source>
        <dbReference type="ARBA" id="ARBA00004395"/>
    </source>
</evidence>
<evidence type="ECO:0000256" key="4">
    <source>
        <dbReference type="ARBA" id="ARBA00022448"/>
    </source>
</evidence>
<dbReference type="PANTHER" id="PTHR21311:SF0">
    <property type="entry name" value="CONSERVED OLIGOMERIC GOLGI COMPLEX SUBUNIT 8"/>
    <property type="match status" value="1"/>
</dbReference>
<evidence type="ECO:0000256" key="3">
    <source>
        <dbReference type="ARBA" id="ARBA00020983"/>
    </source>
</evidence>
<evidence type="ECO:0000256" key="2">
    <source>
        <dbReference type="ARBA" id="ARBA00006419"/>
    </source>
</evidence>
<dbReference type="InterPro" id="IPR007255">
    <property type="entry name" value="COG8"/>
</dbReference>
<dbReference type="AlphaFoldDB" id="A0A4Y7NIB0"/>
<sequence length="758" mass="85355">MIKGEALERTTRHNNNAGVIDNLACHPFQVVYIHFFVMAELPNRLAELNLTTNDACQYLQQLSTLGLKKLGVELSRISEEKASIINQTQELAFQEYPTFIETAQCTQEIFQNFQNVNQSTEQLTAGLTTLKEKCLEFTQTAQSLSAARRLTSLALSRHTQLLEILELPQLMDTCVRNSYWEEALELASYVARLERRLGYIPLIVKVSQEVQSCTRLMLSQLIAQLRMPAQLPHCLKVVGYLRLMQVFSEEEIRLKFLQARDAWFKTTLEEIPKDDAYHHVLKTVELSRVHLFDIATQYRAIFTDEDPLVLANQNPNTNESAIYYSWIIQKITDFLGALQTDLPKISPSSLESVFGQCMYFGLSFGRIGSDFRSLLVPLFSQVVYDRFDRSTNKCEAQFAESMASFSLARTSIGSNVNSSLIQTQTSSVDQVHPPYALMKFSPLAELCNGLIAAFNELRMCAPVELVEPVARKLERTLSNCSQIMADFHRQEKEAFTTHEEEEYTKCLLLYRNEFVPYVQKIIQLMFPPALISVQTGFPTGEIVKQEVGCLDKDSILRPIVHLFSKEEAVIIPPLPELALTTSSAKTQPLDKETNPLALIEQVENPIETVSSNSTNESVKATDPTEEIQPLISEQNDSSDIAEQPQLSEVIQNGVTQNSVLVVLDEKSDEQPLALVDDEVTGSEIVNEDVKLEESQYVPEPEVTTQPVFQINSENGLGQETETVECLQETTDLPVPDESSQDEAIEEPSSTTEHEDLLS</sequence>
<evidence type="ECO:0000256" key="7">
    <source>
        <dbReference type="ARBA" id="ARBA00023136"/>
    </source>
</evidence>
<keyword evidence="4" id="KW-0813">Transport</keyword>
<evidence type="ECO:0000256" key="9">
    <source>
        <dbReference type="SAM" id="MobiDB-lite"/>
    </source>
</evidence>
<keyword evidence="7" id="KW-0472">Membrane</keyword>
<name>A0A4Y7NIB0_9CRUS</name>
<keyword evidence="5" id="KW-0653">Protein transport</keyword>
<evidence type="ECO:0000256" key="5">
    <source>
        <dbReference type="ARBA" id="ARBA00022927"/>
    </source>
</evidence>
<evidence type="ECO:0000313" key="10">
    <source>
        <dbReference type="EMBL" id="SVE92327.1"/>
    </source>
</evidence>
<dbReference type="GO" id="GO:0000139">
    <property type="term" value="C:Golgi membrane"/>
    <property type="evidence" value="ECO:0007669"/>
    <property type="project" value="UniProtKB-SubCell"/>
</dbReference>
<evidence type="ECO:0000256" key="6">
    <source>
        <dbReference type="ARBA" id="ARBA00023034"/>
    </source>
</evidence>
<dbReference type="InterPro" id="IPR016159">
    <property type="entry name" value="Cullin_repeat-like_dom_sf"/>
</dbReference>
<comment type="subcellular location">
    <subcellularLocation>
        <location evidence="1">Golgi apparatus membrane</location>
        <topology evidence="1">Peripheral membrane protein</topology>
    </subcellularLocation>
</comment>
<dbReference type="GO" id="GO:0017119">
    <property type="term" value="C:Golgi transport complex"/>
    <property type="evidence" value="ECO:0007669"/>
    <property type="project" value="InterPro"/>
</dbReference>
<comment type="similarity">
    <text evidence="2">Belongs to the COG8 family.</text>
</comment>
<dbReference type="PANTHER" id="PTHR21311">
    <property type="entry name" value="CONSERVED OLIGOMERIC GOLGI COMPLEX COMPONENT 8"/>
    <property type="match status" value="1"/>
</dbReference>
<dbReference type="GO" id="GO:0015031">
    <property type="term" value="P:protein transport"/>
    <property type="evidence" value="ECO:0007669"/>
    <property type="project" value="UniProtKB-KW"/>
</dbReference>
<protein>
    <recommendedName>
        <fullName evidence="3">Conserved oligomeric Golgi complex subunit 8</fullName>
    </recommendedName>
    <alternativeName>
        <fullName evidence="8">Component of oligomeric Golgi complex 8</fullName>
    </alternativeName>
</protein>
<feature type="region of interest" description="Disordered" evidence="9">
    <location>
        <begin position="728"/>
        <end position="758"/>
    </location>
</feature>
<reference evidence="10" key="1">
    <citation type="submission" date="2018-08" db="EMBL/GenBank/DDBJ databases">
        <authorList>
            <person name="Cornetti L."/>
        </authorList>
    </citation>
    <scope>NUCLEOTIDE SEQUENCE</scope>
    <source>
        <strain evidence="10">CH-H-2</strain>
    </source>
</reference>
<accession>A0A4Y7NIB0</accession>
<organism evidence="10">
    <name type="scientific">Megafenestra aurita</name>
    <dbReference type="NCBI Taxonomy" id="2291010"/>
    <lineage>
        <taxon>Eukaryota</taxon>
        <taxon>Metazoa</taxon>
        <taxon>Ecdysozoa</taxon>
        <taxon>Arthropoda</taxon>
        <taxon>Crustacea</taxon>
        <taxon>Branchiopoda</taxon>
        <taxon>Diplostraca</taxon>
        <taxon>Cladocera</taxon>
        <taxon>Anomopoda</taxon>
        <taxon>Daphniidae</taxon>
        <taxon>Megafenestra</taxon>
    </lineage>
</organism>
<keyword evidence="6" id="KW-0333">Golgi apparatus</keyword>
<gene>
    <name evidence="10" type="primary">EOG090X04G7</name>
</gene>
<proteinExistence type="evidence at transcript level"/>
<evidence type="ECO:0000256" key="8">
    <source>
        <dbReference type="ARBA" id="ARBA00031347"/>
    </source>
</evidence>
<dbReference type="SUPFAM" id="SSF74788">
    <property type="entry name" value="Cullin repeat-like"/>
    <property type="match status" value="1"/>
</dbReference>
<dbReference type="Pfam" id="PF04124">
    <property type="entry name" value="Dor1"/>
    <property type="match status" value="1"/>
</dbReference>
<dbReference type="GO" id="GO:0006891">
    <property type="term" value="P:intra-Golgi vesicle-mediated transport"/>
    <property type="evidence" value="ECO:0007669"/>
    <property type="project" value="TreeGrafter"/>
</dbReference>
<dbReference type="EMBL" id="LR022708">
    <property type="protein sequence ID" value="SVE92327.1"/>
    <property type="molecule type" value="mRNA"/>
</dbReference>